<gene>
    <name evidence="2" type="ORF">SUGI_1481830</name>
</gene>
<comment type="caution">
    <text evidence="2">The sequence shown here is derived from an EMBL/GenBank/DDBJ whole genome shotgun (WGS) entry which is preliminary data.</text>
</comment>
<feature type="region of interest" description="Disordered" evidence="1">
    <location>
        <begin position="52"/>
        <end position="93"/>
    </location>
</feature>
<proteinExistence type="predicted"/>
<accession>A0AAD3RPL0</accession>
<evidence type="ECO:0000313" key="3">
    <source>
        <dbReference type="Proteomes" id="UP001234787"/>
    </source>
</evidence>
<evidence type="ECO:0000313" key="2">
    <source>
        <dbReference type="EMBL" id="GLJ58882.1"/>
    </source>
</evidence>
<evidence type="ECO:0000256" key="1">
    <source>
        <dbReference type="SAM" id="MobiDB-lite"/>
    </source>
</evidence>
<reference evidence="2" key="1">
    <citation type="submission" date="2022-12" db="EMBL/GenBank/DDBJ databases">
        <title>Chromosome-Level Genome Assembly of Japanese Cedar (Cryptomeriajaponica D. Don).</title>
        <authorList>
            <person name="Fujino T."/>
            <person name="Yamaguchi K."/>
            <person name="Yokoyama T."/>
            <person name="Hamanaka T."/>
            <person name="Harazono Y."/>
            <person name="Kamada H."/>
            <person name="Kobayashi W."/>
            <person name="Ujino-Ihara T."/>
            <person name="Uchiyama K."/>
            <person name="Matsumoto A."/>
            <person name="Izuno A."/>
            <person name="Tsumura Y."/>
            <person name="Toyoda A."/>
            <person name="Shigenobu S."/>
            <person name="Moriguchi Y."/>
            <person name="Ueno S."/>
            <person name="Kasahara M."/>
        </authorList>
    </citation>
    <scope>NUCLEOTIDE SEQUENCE</scope>
</reference>
<organism evidence="2 3">
    <name type="scientific">Cryptomeria japonica</name>
    <name type="common">Japanese cedar</name>
    <name type="synonym">Cupressus japonica</name>
    <dbReference type="NCBI Taxonomy" id="3369"/>
    <lineage>
        <taxon>Eukaryota</taxon>
        <taxon>Viridiplantae</taxon>
        <taxon>Streptophyta</taxon>
        <taxon>Embryophyta</taxon>
        <taxon>Tracheophyta</taxon>
        <taxon>Spermatophyta</taxon>
        <taxon>Pinopsida</taxon>
        <taxon>Pinidae</taxon>
        <taxon>Conifers II</taxon>
        <taxon>Cupressales</taxon>
        <taxon>Cupressaceae</taxon>
        <taxon>Cryptomeria</taxon>
    </lineage>
</organism>
<feature type="compositionally biased region" description="Polar residues" evidence="1">
    <location>
        <begin position="52"/>
        <end position="62"/>
    </location>
</feature>
<sequence>MDLSSSQSIAAFILILYAVRPPQQGTRHLNSLWGATSPYGTVVEGTRAAINSEQSAAPSGSPMTHFRPTRSWQSLPSPSPHRRNIWSVGSRRQPGPYTLMVLSLGSLPLLSYQSTNQLDGDRF</sequence>
<dbReference type="EMBL" id="BSEH01000581">
    <property type="protein sequence ID" value="GLJ58882.1"/>
    <property type="molecule type" value="Genomic_DNA"/>
</dbReference>
<protein>
    <submittedName>
        <fullName evidence="2">Uncharacterized protein</fullName>
    </submittedName>
</protein>
<dbReference type="Proteomes" id="UP001234787">
    <property type="component" value="Unassembled WGS sequence"/>
</dbReference>
<keyword evidence="3" id="KW-1185">Reference proteome</keyword>
<dbReference type="AlphaFoldDB" id="A0AAD3RPL0"/>
<name>A0AAD3RPL0_CRYJA</name>